<organism evidence="1 2">
    <name type="scientific">Desulfocapsa sulfexigens (strain DSM 10523 / SB164P1)</name>
    <dbReference type="NCBI Taxonomy" id="1167006"/>
    <lineage>
        <taxon>Bacteria</taxon>
        <taxon>Pseudomonadati</taxon>
        <taxon>Thermodesulfobacteriota</taxon>
        <taxon>Desulfobulbia</taxon>
        <taxon>Desulfobulbales</taxon>
        <taxon>Desulfocapsaceae</taxon>
        <taxon>Desulfocapsa</taxon>
    </lineage>
</organism>
<dbReference type="HOGENOM" id="CLU_2769133_0_0_7"/>
<keyword evidence="2" id="KW-1185">Reference proteome</keyword>
<accession>M1P837</accession>
<name>M1P837_DESSD</name>
<gene>
    <name evidence="1" type="ordered locus">UWK_01279</name>
</gene>
<proteinExistence type="predicted"/>
<dbReference type="EMBL" id="CP003985">
    <property type="protein sequence ID" value="AGF77842.1"/>
    <property type="molecule type" value="Genomic_DNA"/>
</dbReference>
<reference evidence="2" key="1">
    <citation type="journal article" date="2013" name="Stand. Genomic Sci.">
        <title>Complete genome sequence of Desulfocapsa sulfexigens, a marine deltaproteobacterium specialized in disproportionating inorganic sulfur compounds.</title>
        <authorList>
            <person name="Finster K.W."/>
            <person name="Kjeldsen K.U."/>
            <person name="Kube M."/>
            <person name="Reinhardt R."/>
            <person name="Mussmann M."/>
            <person name="Amann R."/>
            <person name="Schreiber L."/>
        </authorList>
    </citation>
    <scope>NUCLEOTIDE SEQUENCE [LARGE SCALE GENOMIC DNA]</scope>
    <source>
        <strain evidence="2">DSM 10523 / SB164P1</strain>
    </source>
</reference>
<sequence length="69" mass="7923">MVSDVSRCAKREVSNLCALLKRRDRRECKKNGQGVLLTGEIPIRLLSDTKKADGEKGRILILEFRVEYF</sequence>
<protein>
    <submittedName>
        <fullName evidence="1">Uncharacterized protein</fullName>
    </submittedName>
</protein>
<dbReference type="Proteomes" id="UP000011721">
    <property type="component" value="Chromosome"/>
</dbReference>
<dbReference type="AlphaFoldDB" id="M1P837"/>
<evidence type="ECO:0000313" key="2">
    <source>
        <dbReference type="Proteomes" id="UP000011721"/>
    </source>
</evidence>
<dbReference type="KEGG" id="dsf:UWK_01279"/>
<evidence type="ECO:0000313" key="1">
    <source>
        <dbReference type="EMBL" id="AGF77842.1"/>
    </source>
</evidence>